<evidence type="ECO:0000313" key="2">
    <source>
        <dbReference type="Proteomes" id="UP000271003"/>
    </source>
</evidence>
<dbReference type="AlphaFoldDB" id="A0A2Z6I914"/>
<dbReference type="KEGG" id="sutt:SUTMEG_08440"/>
<reference evidence="1 2" key="1">
    <citation type="journal article" date="2018" name="Int. J. Syst. Evol. Microbiol.">
        <title>Mesosutterella multiformis gen. nov., sp. nov., a member of the family Sutterellaceae and Sutterella megalosphaeroides sp. nov., isolated from human faeces.</title>
        <authorList>
            <person name="Sakamoto M."/>
            <person name="Ikeyama N."/>
            <person name="Kunihiro T."/>
            <person name="Iino T."/>
            <person name="Yuki M."/>
            <person name="Ohkuma M."/>
        </authorList>
    </citation>
    <scope>NUCLEOTIDE SEQUENCE [LARGE SCALE GENOMIC DNA]</scope>
    <source>
        <strain evidence="1 2">6FBBBH3</strain>
    </source>
</reference>
<organism evidence="1 2">
    <name type="scientific">Sutterella megalosphaeroides</name>
    <dbReference type="NCBI Taxonomy" id="2494234"/>
    <lineage>
        <taxon>Bacteria</taxon>
        <taxon>Pseudomonadati</taxon>
        <taxon>Pseudomonadota</taxon>
        <taxon>Betaproteobacteria</taxon>
        <taxon>Burkholderiales</taxon>
        <taxon>Sutterellaceae</taxon>
        <taxon>Sutterella</taxon>
    </lineage>
</organism>
<accession>A0A2Z6I914</accession>
<name>A0A2Z6I914_9BURK</name>
<dbReference type="EMBL" id="AP018786">
    <property type="protein sequence ID" value="BBF22953.1"/>
    <property type="molecule type" value="Genomic_DNA"/>
</dbReference>
<sequence>MFSPVPGALSTRETAQAPFGGRPFRLPLDFACMEKRTLEDRNLYLCHSILHCEKRAVRTEKALVRL</sequence>
<dbReference type="Proteomes" id="UP000271003">
    <property type="component" value="Chromosome"/>
</dbReference>
<proteinExistence type="predicted"/>
<protein>
    <submittedName>
        <fullName evidence="1">Uncharacterized protein</fullName>
    </submittedName>
</protein>
<keyword evidence="2" id="KW-1185">Reference proteome</keyword>
<evidence type="ECO:0000313" key="1">
    <source>
        <dbReference type="EMBL" id="BBF22953.1"/>
    </source>
</evidence>
<gene>
    <name evidence="1" type="ORF">SUTMEG_08440</name>
</gene>